<dbReference type="InterPro" id="IPR001680">
    <property type="entry name" value="WD40_rpt"/>
</dbReference>
<dbReference type="InterPro" id="IPR036322">
    <property type="entry name" value="WD40_repeat_dom_sf"/>
</dbReference>
<dbReference type="EMBL" id="JAACJM010000057">
    <property type="protein sequence ID" value="KAF5355362.1"/>
    <property type="molecule type" value="Genomic_DNA"/>
</dbReference>
<dbReference type="Pfam" id="PF00400">
    <property type="entry name" value="WD40"/>
    <property type="match status" value="1"/>
</dbReference>
<proteinExistence type="predicted"/>
<reference evidence="1 2" key="1">
    <citation type="journal article" date="2020" name="ISME J.">
        <title>Uncovering the hidden diversity of litter-decomposition mechanisms in mushroom-forming fungi.</title>
        <authorList>
            <person name="Floudas D."/>
            <person name="Bentzer J."/>
            <person name="Ahren D."/>
            <person name="Johansson T."/>
            <person name="Persson P."/>
            <person name="Tunlid A."/>
        </authorList>
    </citation>
    <scope>NUCLEOTIDE SEQUENCE [LARGE SCALE GENOMIC DNA]</scope>
    <source>
        <strain evidence="1 2">CBS 291.85</strain>
    </source>
</reference>
<dbReference type="Proteomes" id="UP000559256">
    <property type="component" value="Unassembled WGS sequence"/>
</dbReference>
<accession>A0A8H5G0B1</accession>
<protein>
    <submittedName>
        <fullName evidence="1">Uncharacterized protein</fullName>
    </submittedName>
</protein>
<dbReference type="SUPFAM" id="SSF50978">
    <property type="entry name" value="WD40 repeat-like"/>
    <property type="match status" value="1"/>
</dbReference>
<organism evidence="1 2">
    <name type="scientific">Tetrapyrgos nigripes</name>
    <dbReference type="NCBI Taxonomy" id="182062"/>
    <lineage>
        <taxon>Eukaryota</taxon>
        <taxon>Fungi</taxon>
        <taxon>Dikarya</taxon>
        <taxon>Basidiomycota</taxon>
        <taxon>Agaricomycotina</taxon>
        <taxon>Agaricomycetes</taxon>
        <taxon>Agaricomycetidae</taxon>
        <taxon>Agaricales</taxon>
        <taxon>Marasmiineae</taxon>
        <taxon>Marasmiaceae</taxon>
        <taxon>Tetrapyrgos</taxon>
    </lineage>
</organism>
<dbReference type="OrthoDB" id="10248252at2759"/>
<comment type="caution">
    <text evidence="1">The sequence shown here is derived from an EMBL/GenBank/DDBJ whole genome shotgun (WGS) entry which is preliminary data.</text>
</comment>
<name>A0A8H5G0B1_9AGAR</name>
<keyword evidence="2" id="KW-1185">Reference proteome</keyword>
<gene>
    <name evidence="1" type="ORF">D9758_006117</name>
</gene>
<dbReference type="AlphaFoldDB" id="A0A8H5G0B1"/>
<sequence length="133" mass="14787">MALDQSGSKLALLTRTSSENFLRLYEAQNSKMSRSTSHTVTLMPSQVHGLPLEVSTAAFSPDGIYIAVARRDNRTHVYDSRYLDRLLYDFRHSGRSRASPGHDSYGVTQVEWTQSPLTNSLGLITGGMDGMYI</sequence>
<evidence type="ECO:0000313" key="1">
    <source>
        <dbReference type="EMBL" id="KAF5355362.1"/>
    </source>
</evidence>
<evidence type="ECO:0000313" key="2">
    <source>
        <dbReference type="Proteomes" id="UP000559256"/>
    </source>
</evidence>
<dbReference type="Gene3D" id="2.130.10.10">
    <property type="entry name" value="YVTN repeat-like/Quinoprotein amine dehydrogenase"/>
    <property type="match status" value="1"/>
</dbReference>
<dbReference type="InterPro" id="IPR015943">
    <property type="entry name" value="WD40/YVTN_repeat-like_dom_sf"/>
</dbReference>